<reference evidence="1" key="1">
    <citation type="submission" date="2021-08" db="EMBL/GenBank/DDBJ databases">
        <title>Hoeflea bacterium WL0058 sp. nov., isolated from the sediment.</title>
        <authorList>
            <person name="Wang L."/>
            <person name="Zhang D."/>
        </authorList>
    </citation>
    <scope>NUCLEOTIDE SEQUENCE</scope>
    <source>
        <strain evidence="1">WL0058</strain>
    </source>
</reference>
<dbReference type="EMBL" id="JAICBX010000003">
    <property type="protein sequence ID" value="MBW8639000.1"/>
    <property type="molecule type" value="Genomic_DNA"/>
</dbReference>
<accession>A0AAE2ZQP9</accession>
<comment type="caution">
    <text evidence="1">The sequence shown here is derived from an EMBL/GenBank/DDBJ whole genome shotgun (WGS) entry which is preliminary data.</text>
</comment>
<organism evidence="1 2">
    <name type="scientific">Flavimaribacter sediminis</name>
    <dbReference type="NCBI Taxonomy" id="2865987"/>
    <lineage>
        <taxon>Bacteria</taxon>
        <taxon>Pseudomonadati</taxon>
        <taxon>Pseudomonadota</taxon>
        <taxon>Alphaproteobacteria</taxon>
        <taxon>Hyphomicrobiales</taxon>
        <taxon>Rhizobiaceae</taxon>
        <taxon>Flavimaribacter</taxon>
    </lineage>
</organism>
<evidence type="ECO:0000313" key="1">
    <source>
        <dbReference type="EMBL" id="MBW8639000.1"/>
    </source>
</evidence>
<gene>
    <name evidence="1" type="ORF">K1W69_17520</name>
</gene>
<keyword evidence="2" id="KW-1185">Reference proteome</keyword>
<dbReference type="AlphaFoldDB" id="A0AAE2ZQP9"/>
<dbReference type="RefSeq" id="WP_220229716.1">
    <property type="nucleotide sequence ID" value="NZ_JAICBX010000003.1"/>
</dbReference>
<sequence length="74" mass="7699">MLNRLQAEEQLSAIQATAIGGGHLTKRDTMKALGNLRRRATGDTEKATAANPAVLAAMGIAVVETPRAQENGNG</sequence>
<protein>
    <submittedName>
        <fullName evidence="1">Uncharacterized protein</fullName>
    </submittedName>
</protein>
<evidence type="ECO:0000313" key="2">
    <source>
        <dbReference type="Proteomes" id="UP001196509"/>
    </source>
</evidence>
<proteinExistence type="predicted"/>
<dbReference type="Proteomes" id="UP001196509">
    <property type="component" value="Unassembled WGS sequence"/>
</dbReference>
<name>A0AAE2ZQP9_9HYPH</name>